<dbReference type="AlphaFoldDB" id="U9UIW1"/>
<organism evidence="1">
    <name type="scientific">Rhizophagus irregularis (strain DAOM 181602 / DAOM 197198 / MUCL 43194)</name>
    <name type="common">Arbuscular mycorrhizal fungus</name>
    <name type="synonym">Glomus intraradices</name>
    <dbReference type="NCBI Taxonomy" id="747089"/>
    <lineage>
        <taxon>Eukaryota</taxon>
        <taxon>Fungi</taxon>
        <taxon>Fungi incertae sedis</taxon>
        <taxon>Mucoromycota</taxon>
        <taxon>Glomeromycotina</taxon>
        <taxon>Glomeromycetes</taxon>
        <taxon>Glomerales</taxon>
        <taxon>Glomeraceae</taxon>
        <taxon>Rhizophagus</taxon>
    </lineage>
</organism>
<dbReference type="VEuPathDB" id="FungiDB:RhiirFUN_026536"/>
<name>U9UIW1_RHIID</name>
<evidence type="ECO:0000313" key="1">
    <source>
        <dbReference type="EMBL" id="ESA19607.1"/>
    </source>
</evidence>
<gene>
    <name evidence="1" type="ORF">GLOINDRAFT_19405</name>
</gene>
<reference evidence="1" key="1">
    <citation type="submission" date="2013-07" db="EMBL/GenBank/DDBJ databases">
        <title>The genome of an arbuscular mycorrhizal fungus provides insights into the evolution of the oldest plant symbiosis.</title>
        <authorList>
            <consortium name="DOE Joint Genome Institute"/>
            <person name="Tisserant E."/>
            <person name="Malbreil M."/>
            <person name="Kuo A."/>
            <person name="Kohler A."/>
            <person name="Symeonidi A."/>
            <person name="Balestrini R."/>
            <person name="Charron P."/>
            <person name="Duensing N."/>
            <person name="Frei-dit-Frey N."/>
            <person name="Gianinazzi-Pearson V."/>
            <person name="Gilbert B."/>
            <person name="Handa Y."/>
            <person name="Hijri M."/>
            <person name="Kaul R."/>
            <person name="Kawaguchi M."/>
            <person name="Krajinski F."/>
            <person name="Lammers P."/>
            <person name="Lapierre D."/>
            <person name="Masclaux F.G."/>
            <person name="Murat C."/>
            <person name="Morin E."/>
            <person name="Ndikumana S."/>
            <person name="Pagni M."/>
            <person name="Petitpierre D."/>
            <person name="Requena N."/>
            <person name="Rosikiewicz P."/>
            <person name="Riley R."/>
            <person name="Saito K."/>
            <person name="San Clemente H."/>
            <person name="Shapiro H."/>
            <person name="van Tuinen D."/>
            <person name="Becard G."/>
            <person name="Bonfante P."/>
            <person name="Paszkowski U."/>
            <person name="Shachar-Hill Y."/>
            <person name="Young J.P."/>
            <person name="Sanders I.R."/>
            <person name="Henrissat B."/>
            <person name="Rensing S.A."/>
            <person name="Grigoriev I.V."/>
            <person name="Corradi N."/>
            <person name="Roux C."/>
            <person name="Martin F."/>
        </authorList>
    </citation>
    <scope>NUCLEOTIDE SEQUENCE</scope>
    <source>
        <strain evidence="1">DAOM 197198</strain>
    </source>
</reference>
<protein>
    <submittedName>
        <fullName evidence="1">Uncharacterized protein</fullName>
    </submittedName>
</protein>
<dbReference type="HOGENOM" id="CLU_2321555_0_0_1"/>
<proteinExistence type="predicted"/>
<sequence>MQNTKKLSEEFRVLSDAGFSFEKISEVEKVSIKEGKKHFIVEKKKGKGEKQEDALNSNTNAAFWFSERGSLSGYAAAQNREISSGLETGILISRELALM</sequence>
<accession>U9UIW1</accession>
<dbReference type="EMBL" id="KI278101">
    <property type="protein sequence ID" value="ESA19607.1"/>
    <property type="molecule type" value="Genomic_DNA"/>
</dbReference>